<name>A0A9N9A138_9GLOM</name>
<dbReference type="InterPro" id="IPR035984">
    <property type="entry name" value="Acyl-CoA-binding_sf"/>
</dbReference>
<feature type="repeat" description="ANK" evidence="4">
    <location>
        <begin position="178"/>
        <end position="210"/>
    </location>
</feature>
<dbReference type="PANTHER" id="PTHR24119:SF0">
    <property type="entry name" value="ACYL-COA-BINDING DOMAIN-CONTAINING PROTEIN 6"/>
    <property type="match status" value="1"/>
</dbReference>
<keyword evidence="3" id="KW-0446">Lipid-binding</keyword>
<keyword evidence="2 4" id="KW-0040">ANK repeat</keyword>
<dbReference type="Gene3D" id="1.25.40.20">
    <property type="entry name" value="Ankyrin repeat-containing domain"/>
    <property type="match status" value="1"/>
</dbReference>
<comment type="caution">
    <text evidence="6">The sequence shown here is derived from an EMBL/GenBank/DDBJ whole genome shotgun (WGS) entry which is preliminary data.</text>
</comment>
<evidence type="ECO:0000259" key="5">
    <source>
        <dbReference type="PROSITE" id="PS51228"/>
    </source>
</evidence>
<feature type="domain" description="ACB" evidence="5">
    <location>
        <begin position="7"/>
        <end position="93"/>
    </location>
</feature>
<dbReference type="Pfam" id="PF00887">
    <property type="entry name" value="ACBP"/>
    <property type="match status" value="1"/>
</dbReference>
<feature type="repeat" description="ANK" evidence="4">
    <location>
        <begin position="145"/>
        <end position="177"/>
    </location>
</feature>
<evidence type="ECO:0000256" key="1">
    <source>
        <dbReference type="ARBA" id="ARBA00022737"/>
    </source>
</evidence>
<dbReference type="PROSITE" id="PS50088">
    <property type="entry name" value="ANK_REPEAT"/>
    <property type="match status" value="2"/>
</dbReference>
<dbReference type="SUPFAM" id="SSF47027">
    <property type="entry name" value="Acyl-CoA binding protein"/>
    <property type="match status" value="1"/>
</dbReference>
<dbReference type="Gene3D" id="1.20.80.10">
    <property type="match status" value="1"/>
</dbReference>
<dbReference type="Proteomes" id="UP000789508">
    <property type="component" value="Unassembled WGS sequence"/>
</dbReference>
<sequence length="234" mass="26343">MSENEILSVNFVSAVDFISGDSSIKLSDDIKLKLYAYYKTATIGPCNTPKPSLLEFVARAKWNAWKSIGNMSQKEAMLRYIEVIENANKNQDSRGFAVSTLSHIDDEAEEKFLEPDIFCFAKQGKISDIIKLLDSTVDINTKDKQGLTALHWASDSGQLKVVELLVERGADVNALTNERETPLHYACLSEQLEVARFLYRHGTNITLQDDEGKTALENCKQSFRELVIKDDNEK</sequence>
<evidence type="ECO:0000313" key="7">
    <source>
        <dbReference type="Proteomes" id="UP000789508"/>
    </source>
</evidence>
<dbReference type="PROSITE" id="PS51228">
    <property type="entry name" value="ACB_2"/>
    <property type="match status" value="1"/>
</dbReference>
<dbReference type="InterPro" id="IPR000582">
    <property type="entry name" value="Acyl-CoA-binding_protein"/>
</dbReference>
<evidence type="ECO:0000256" key="4">
    <source>
        <dbReference type="PROSITE-ProRule" id="PRU00023"/>
    </source>
</evidence>
<keyword evidence="7" id="KW-1185">Reference proteome</keyword>
<dbReference type="InterPro" id="IPR036770">
    <property type="entry name" value="Ankyrin_rpt-contain_sf"/>
</dbReference>
<dbReference type="Pfam" id="PF12796">
    <property type="entry name" value="Ank_2"/>
    <property type="match status" value="1"/>
</dbReference>
<dbReference type="PRINTS" id="PR00689">
    <property type="entry name" value="ACOABINDINGP"/>
</dbReference>
<evidence type="ECO:0000256" key="2">
    <source>
        <dbReference type="ARBA" id="ARBA00023043"/>
    </source>
</evidence>
<gene>
    <name evidence="6" type="ORF">ALEPTO_LOCUS4120</name>
</gene>
<dbReference type="SMART" id="SM00248">
    <property type="entry name" value="ANK"/>
    <property type="match status" value="2"/>
</dbReference>
<evidence type="ECO:0000313" key="6">
    <source>
        <dbReference type="EMBL" id="CAG8513984.1"/>
    </source>
</evidence>
<dbReference type="GO" id="GO:0000062">
    <property type="term" value="F:fatty-acyl-CoA binding"/>
    <property type="evidence" value="ECO:0007669"/>
    <property type="project" value="InterPro"/>
</dbReference>
<dbReference type="PANTHER" id="PTHR24119">
    <property type="entry name" value="ACYL-COA-BINDING DOMAIN-CONTAINING PROTEIN 6"/>
    <property type="match status" value="1"/>
</dbReference>
<organism evidence="6 7">
    <name type="scientific">Ambispora leptoticha</name>
    <dbReference type="NCBI Taxonomy" id="144679"/>
    <lineage>
        <taxon>Eukaryota</taxon>
        <taxon>Fungi</taxon>
        <taxon>Fungi incertae sedis</taxon>
        <taxon>Mucoromycota</taxon>
        <taxon>Glomeromycotina</taxon>
        <taxon>Glomeromycetes</taxon>
        <taxon>Archaeosporales</taxon>
        <taxon>Ambisporaceae</taxon>
        <taxon>Ambispora</taxon>
    </lineage>
</organism>
<protein>
    <submittedName>
        <fullName evidence="6">8952_t:CDS:1</fullName>
    </submittedName>
</protein>
<reference evidence="6" key="1">
    <citation type="submission" date="2021-06" db="EMBL/GenBank/DDBJ databases">
        <authorList>
            <person name="Kallberg Y."/>
            <person name="Tangrot J."/>
            <person name="Rosling A."/>
        </authorList>
    </citation>
    <scope>NUCLEOTIDE SEQUENCE</scope>
    <source>
        <strain evidence="6">FL130A</strain>
    </source>
</reference>
<dbReference type="OrthoDB" id="346910at2759"/>
<keyword evidence="1" id="KW-0677">Repeat</keyword>
<dbReference type="PROSITE" id="PS50297">
    <property type="entry name" value="ANK_REP_REGION"/>
    <property type="match status" value="2"/>
</dbReference>
<dbReference type="InterPro" id="IPR014352">
    <property type="entry name" value="FERM/acyl-CoA-bd_prot_sf"/>
</dbReference>
<dbReference type="EMBL" id="CAJVPS010000890">
    <property type="protein sequence ID" value="CAG8513984.1"/>
    <property type="molecule type" value="Genomic_DNA"/>
</dbReference>
<dbReference type="AlphaFoldDB" id="A0A9N9A138"/>
<evidence type="ECO:0000256" key="3">
    <source>
        <dbReference type="ARBA" id="ARBA00023121"/>
    </source>
</evidence>
<dbReference type="InterPro" id="IPR002110">
    <property type="entry name" value="Ankyrin_rpt"/>
</dbReference>
<dbReference type="SUPFAM" id="SSF48403">
    <property type="entry name" value="Ankyrin repeat"/>
    <property type="match status" value="1"/>
</dbReference>
<accession>A0A9N9A138</accession>
<proteinExistence type="predicted"/>